<sequence length="154" mass="17239">MKRRTGPRPGPWSCEEDREESEWKKVKQKLQVLLVRGYYRHYFLNHIRAFPNTPNCLTSRVDLLEPGPLDYGLVPIYGYGKGPSEGDDSTSLSDRDMGPRTYEGHGSGTYSMGGMGPSCPRGSHNLGTSRSNSLMSQHGFHEHRVHGHPITSPN</sequence>
<gene>
    <name evidence="2" type="ORF">Cgig2_030095</name>
</gene>
<dbReference type="AlphaFoldDB" id="A0A9Q1JJH2"/>
<accession>A0A9Q1JJH2</accession>
<dbReference type="EMBL" id="JAKOGI010001088">
    <property type="protein sequence ID" value="KAJ8427832.1"/>
    <property type="molecule type" value="Genomic_DNA"/>
</dbReference>
<dbReference type="Proteomes" id="UP001153076">
    <property type="component" value="Unassembled WGS sequence"/>
</dbReference>
<organism evidence="2 3">
    <name type="scientific">Carnegiea gigantea</name>
    <dbReference type="NCBI Taxonomy" id="171969"/>
    <lineage>
        <taxon>Eukaryota</taxon>
        <taxon>Viridiplantae</taxon>
        <taxon>Streptophyta</taxon>
        <taxon>Embryophyta</taxon>
        <taxon>Tracheophyta</taxon>
        <taxon>Spermatophyta</taxon>
        <taxon>Magnoliopsida</taxon>
        <taxon>eudicotyledons</taxon>
        <taxon>Gunneridae</taxon>
        <taxon>Pentapetalae</taxon>
        <taxon>Caryophyllales</taxon>
        <taxon>Cactineae</taxon>
        <taxon>Cactaceae</taxon>
        <taxon>Cactoideae</taxon>
        <taxon>Echinocereeae</taxon>
        <taxon>Carnegiea</taxon>
    </lineage>
</organism>
<proteinExistence type="predicted"/>
<feature type="region of interest" description="Disordered" evidence="1">
    <location>
        <begin position="1"/>
        <end position="20"/>
    </location>
</feature>
<reference evidence="2" key="1">
    <citation type="submission" date="2022-04" db="EMBL/GenBank/DDBJ databases">
        <title>Carnegiea gigantea Genome sequencing and assembly v2.</title>
        <authorList>
            <person name="Copetti D."/>
            <person name="Sanderson M.J."/>
            <person name="Burquez A."/>
            <person name="Wojciechowski M.F."/>
        </authorList>
    </citation>
    <scope>NUCLEOTIDE SEQUENCE</scope>
    <source>
        <strain evidence="2">SGP5-SGP5p</strain>
        <tissue evidence="2">Aerial part</tissue>
    </source>
</reference>
<protein>
    <submittedName>
        <fullName evidence="2">Uncharacterized protein</fullName>
    </submittedName>
</protein>
<name>A0A9Q1JJH2_9CARY</name>
<feature type="region of interest" description="Disordered" evidence="1">
    <location>
        <begin position="82"/>
        <end position="115"/>
    </location>
</feature>
<comment type="caution">
    <text evidence="2">The sequence shown here is derived from an EMBL/GenBank/DDBJ whole genome shotgun (WGS) entry which is preliminary data.</text>
</comment>
<keyword evidence="3" id="KW-1185">Reference proteome</keyword>
<feature type="compositionally biased region" description="Gly residues" evidence="1">
    <location>
        <begin position="105"/>
        <end position="115"/>
    </location>
</feature>
<evidence type="ECO:0000313" key="3">
    <source>
        <dbReference type="Proteomes" id="UP001153076"/>
    </source>
</evidence>
<evidence type="ECO:0000256" key="1">
    <source>
        <dbReference type="SAM" id="MobiDB-lite"/>
    </source>
</evidence>
<evidence type="ECO:0000313" key="2">
    <source>
        <dbReference type="EMBL" id="KAJ8427832.1"/>
    </source>
</evidence>